<proteinExistence type="predicted"/>
<sequence length="453" mass="51896">MTLERLDQNDKPSVLRDFATALKYPDQKPTYIQQHQSVQQQRSLGLALLGTPNFIDAEFRSRVCLALRSSLPNEVDWAFNTLIKVTFMSENFTLDHTPSLLDDMAPFVKPFFDHHVFSLTDDSALATSSMDLFNDQPDKLQLERVLQVFHVLRNLSFQEASIRHIMHHQQMCTYLVASVTRLDPASALGELMRNALDILENLSPLIILHDTHDPFLNAMTALIFSHDRCSILSGLRALTRMAVPEPNEHVILSAKRPDLFDRLFELLMIDDEELTASTLEYVYQYSSLRSSRDWLGKLLHEYPGNLIGLLVGYLSYKSPIAPAARLNDAIHGIPKAQLQASLDHAYYQVIPDLQEYESLEEPYRCLGWLKQAYAKGGDDDQISFKDIYLNYQDRFKDASPFNVQEFSTVLRVAFPQPRDLDQQINAGSSWMDLSLLHIKVAPRPEDEGKRWQR</sequence>
<dbReference type="SUPFAM" id="SSF48371">
    <property type="entry name" value="ARM repeat"/>
    <property type="match status" value="1"/>
</dbReference>
<dbReference type="PANTHER" id="PTHR22970">
    <property type="entry name" value="AT-RICH INTERACTIVE DOMAIN-CONTAINING PROTEIN 2"/>
    <property type="match status" value="1"/>
</dbReference>
<name>A0A1X2GQ09_9FUNG</name>
<organism evidence="4 5">
    <name type="scientific">Hesseltinella vesiculosa</name>
    <dbReference type="NCBI Taxonomy" id="101127"/>
    <lineage>
        <taxon>Eukaryota</taxon>
        <taxon>Fungi</taxon>
        <taxon>Fungi incertae sedis</taxon>
        <taxon>Mucoromycota</taxon>
        <taxon>Mucoromycotina</taxon>
        <taxon>Mucoromycetes</taxon>
        <taxon>Mucorales</taxon>
        <taxon>Cunninghamellaceae</taxon>
        <taxon>Hesseltinella</taxon>
    </lineage>
</organism>
<dbReference type="Proteomes" id="UP000242146">
    <property type="component" value="Unassembled WGS sequence"/>
</dbReference>
<dbReference type="STRING" id="101127.A0A1X2GQ09"/>
<dbReference type="OrthoDB" id="338531at2759"/>
<evidence type="ECO:0000256" key="1">
    <source>
        <dbReference type="ARBA" id="ARBA00023015"/>
    </source>
</evidence>
<accession>A0A1X2GQ09</accession>
<dbReference type="GO" id="GO:0016586">
    <property type="term" value="C:RSC-type complex"/>
    <property type="evidence" value="ECO:0007669"/>
    <property type="project" value="TreeGrafter"/>
</dbReference>
<dbReference type="PANTHER" id="PTHR22970:SF14">
    <property type="entry name" value="AT-RICH INTERACTIVE DOMAIN-CONTAINING PROTEIN 2"/>
    <property type="match status" value="1"/>
</dbReference>
<dbReference type="EMBL" id="MCGT01000006">
    <property type="protein sequence ID" value="ORX58913.1"/>
    <property type="molecule type" value="Genomic_DNA"/>
</dbReference>
<evidence type="ECO:0000256" key="3">
    <source>
        <dbReference type="ARBA" id="ARBA00023242"/>
    </source>
</evidence>
<protein>
    <submittedName>
        <fullName evidence="4">Uncharacterized protein</fullName>
    </submittedName>
</protein>
<keyword evidence="5" id="KW-1185">Reference proteome</keyword>
<keyword evidence="1" id="KW-0805">Transcription regulation</keyword>
<evidence type="ECO:0000313" key="5">
    <source>
        <dbReference type="Proteomes" id="UP000242146"/>
    </source>
</evidence>
<keyword evidence="3" id="KW-0539">Nucleus</keyword>
<reference evidence="4 5" key="1">
    <citation type="submission" date="2016-07" db="EMBL/GenBank/DDBJ databases">
        <title>Pervasive Adenine N6-methylation of Active Genes in Fungi.</title>
        <authorList>
            <consortium name="DOE Joint Genome Institute"/>
            <person name="Mondo S.J."/>
            <person name="Dannebaum R.O."/>
            <person name="Kuo R.C."/>
            <person name="Labutti K."/>
            <person name="Haridas S."/>
            <person name="Kuo A."/>
            <person name="Salamov A."/>
            <person name="Ahrendt S.R."/>
            <person name="Lipzen A."/>
            <person name="Sullivan W."/>
            <person name="Andreopoulos W.B."/>
            <person name="Clum A."/>
            <person name="Lindquist E."/>
            <person name="Daum C."/>
            <person name="Ramamoorthy G.K."/>
            <person name="Gryganskyi A."/>
            <person name="Culley D."/>
            <person name="Magnuson J.K."/>
            <person name="James T.Y."/>
            <person name="O'Malley M.A."/>
            <person name="Stajich J.E."/>
            <person name="Spatafora J.W."/>
            <person name="Visel A."/>
            <person name="Grigoriev I.V."/>
        </authorList>
    </citation>
    <scope>NUCLEOTIDE SEQUENCE [LARGE SCALE GENOMIC DNA]</scope>
    <source>
        <strain evidence="4 5">NRRL 3301</strain>
    </source>
</reference>
<dbReference type="AlphaFoldDB" id="A0A1X2GQ09"/>
<evidence type="ECO:0000313" key="4">
    <source>
        <dbReference type="EMBL" id="ORX58913.1"/>
    </source>
</evidence>
<dbReference type="InterPro" id="IPR016024">
    <property type="entry name" value="ARM-type_fold"/>
</dbReference>
<comment type="caution">
    <text evidence="4">The sequence shown here is derived from an EMBL/GenBank/DDBJ whole genome shotgun (WGS) entry which is preliminary data.</text>
</comment>
<dbReference type="InterPro" id="IPR052406">
    <property type="entry name" value="Chromatin_Remodeling_Comp"/>
</dbReference>
<gene>
    <name evidence="4" type="ORF">DM01DRAFT_1209187</name>
</gene>
<evidence type="ECO:0000256" key="2">
    <source>
        <dbReference type="ARBA" id="ARBA00023163"/>
    </source>
</evidence>
<keyword evidence="2" id="KW-0804">Transcription</keyword>